<dbReference type="EMBL" id="BSUJ01000001">
    <property type="protein sequence ID" value="GMA19131.1"/>
    <property type="molecule type" value="Genomic_DNA"/>
</dbReference>
<comment type="function">
    <text evidence="2">Catalyzes the reduction of dTDP-6-deoxy-L-lyxo-4-hexulose to yield dTDP-L-rhamnose.</text>
</comment>
<evidence type="ECO:0000259" key="3">
    <source>
        <dbReference type="Pfam" id="PF04321"/>
    </source>
</evidence>
<proteinExistence type="inferred from homology"/>
<comment type="similarity">
    <text evidence="1 2">Belongs to the dTDP-4-dehydrorhamnose reductase family.</text>
</comment>
<dbReference type="Pfam" id="PF04321">
    <property type="entry name" value="RmlD_sub_bind"/>
    <property type="match status" value="1"/>
</dbReference>
<evidence type="ECO:0000256" key="2">
    <source>
        <dbReference type="RuleBase" id="RU364082"/>
    </source>
</evidence>
<dbReference type="InterPro" id="IPR005913">
    <property type="entry name" value="dTDP_dehydrorham_reduct"/>
</dbReference>
<sequence length="265" mass="27556">MRLLVTGAAGYVGSRVAALAADLGHEVVGASRSAGMPLDVTDRAATEDLVDRVRPDAIVHCAYRQGDWATTATGAAHVAGGAATSGARLVLVSTDLVFSGTKDRYLESDPPDPICAYGAAKAAAETVVAQVCPSYAVVRSSLVLGEGDSAPEQFVHRLAHAQARGALYTDEVRYPVHVDDLAAALVEVAVGEAHEHVGVLHVAGSEAVTRYRIGELVAARDGLDPLTIPGGPRGAAPGPAEVVLDTERTQALLRTRLRPVSEFLR</sequence>
<protein>
    <recommendedName>
        <fullName evidence="2">dTDP-4-dehydrorhamnose reductase</fullName>
        <ecNumber evidence="2">1.1.1.133</ecNumber>
    </recommendedName>
</protein>
<accession>A0ABQ6HKZ7</accession>
<dbReference type="Gene3D" id="3.40.50.720">
    <property type="entry name" value="NAD(P)-binding Rossmann-like Domain"/>
    <property type="match status" value="1"/>
</dbReference>
<reference evidence="5" key="1">
    <citation type="journal article" date="2019" name="Int. J. Syst. Evol. Microbiol.">
        <title>The Global Catalogue of Microorganisms (GCM) 10K type strain sequencing project: providing services to taxonomists for standard genome sequencing and annotation.</title>
        <authorList>
            <consortium name="The Broad Institute Genomics Platform"/>
            <consortium name="The Broad Institute Genome Sequencing Center for Infectious Disease"/>
            <person name="Wu L."/>
            <person name="Ma J."/>
        </authorList>
    </citation>
    <scope>NUCLEOTIDE SEQUENCE [LARGE SCALE GENOMIC DNA]</scope>
    <source>
        <strain evidence="5">NBRC 105830</strain>
    </source>
</reference>
<dbReference type="Proteomes" id="UP001157109">
    <property type="component" value="Unassembled WGS sequence"/>
</dbReference>
<dbReference type="SUPFAM" id="SSF51735">
    <property type="entry name" value="NAD(P)-binding Rossmann-fold domains"/>
    <property type="match status" value="1"/>
</dbReference>
<keyword evidence="2" id="KW-0560">Oxidoreductase</keyword>
<feature type="domain" description="RmlD-like substrate binding" evidence="3">
    <location>
        <begin position="1"/>
        <end position="259"/>
    </location>
</feature>
<keyword evidence="5" id="KW-1185">Reference proteome</keyword>
<dbReference type="RefSeq" id="WP_241442022.1">
    <property type="nucleotide sequence ID" value="NZ_BSUJ01000001.1"/>
</dbReference>
<dbReference type="PANTHER" id="PTHR10491:SF4">
    <property type="entry name" value="METHIONINE ADENOSYLTRANSFERASE 2 SUBUNIT BETA"/>
    <property type="match status" value="1"/>
</dbReference>
<organism evidence="4 5">
    <name type="scientific">Arsenicicoccus piscis</name>
    <dbReference type="NCBI Taxonomy" id="673954"/>
    <lineage>
        <taxon>Bacteria</taxon>
        <taxon>Bacillati</taxon>
        <taxon>Actinomycetota</taxon>
        <taxon>Actinomycetes</taxon>
        <taxon>Micrococcales</taxon>
        <taxon>Intrasporangiaceae</taxon>
        <taxon>Arsenicicoccus</taxon>
    </lineage>
</organism>
<comment type="pathway">
    <text evidence="2">Carbohydrate biosynthesis; dTDP-L-rhamnose biosynthesis.</text>
</comment>
<name>A0ABQ6HKZ7_9MICO</name>
<keyword evidence="2" id="KW-0521">NADP</keyword>
<dbReference type="EC" id="1.1.1.133" evidence="2"/>
<dbReference type="InterPro" id="IPR029903">
    <property type="entry name" value="RmlD-like-bd"/>
</dbReference>
<evidence type="ECO:0000256" key="1">
    <source>
        <dbReference type="ARBA" id="ARBA00010944"/>
    </source>
</evidence>
<evidence type="ECO:0000313" key="5">
    <source>
        <dbReference type="Proteomes" id="UP001157109"/>
    </source>
</evidence>
<dbReference type="InterPro" id="IPR036291">
    <property type="entry name" value="NAD(P)-bd_dom_sf"/>
</dbReference>
<evidence type="ECO:0000313" key="4">
    <source>
        <dbReference type="EMBL" id="GMA19131.1"/>
    </source>
</evidence>
<comment type="caution">
    <text evidence="4">The sequence shown here is derived from an EMBL/GenBank/DDBJ whole genome shotgun (WGS) entry which is preliminary data.</text>
</comment>
<gene>
    <name evidence="4" type="ORF">GCM10025862_11520</name>
</gene>
<dbReference type="PANTHER" id="PTHR10491">
    <property type="entry name" value="DTDP-4-DEHYDRORHAMNOSE REDUCTASE"/>
    <property type="match status" value="1"/>
</dbReference>